<feature type="chain" id="PRO_5021455184" description="Haem-binding uptake Tiki superfamily ChaN domain-containing protein" evidence="2">
    <location>
        <begin position="29"/>
        <end position="252"/>
    </location>
</feature>
<reference evidence="4 5" key="1">
    <citation type="submission" date="2019-03" db="EMBL/GenBank/DDBJ databases">
        <title>Ramlibacter henchirensis DSM 14656, whole genome shotgun sequence.</title>
        <authorList>
            <person name="Zhang X."/>
            <person name="Feng G."/>
            <person name="Zhu H."/>
        </authorList>
    </citation>
    <scope>NUCLEOTIDE SEQUENCE [LARGE SCALE GENOMIC DNA]</scope>
    <source>
        <strain evidence="4 5">DSM 14656</strain>
    </source>
</reference>
<feature type="domain" description="Haem-binding uptake Tiki superfamily ChaN" evidence="3">
    <location>
        <begin position="29"/>
        <end position="217"/>
    </location>
</feature>
<dbReference type="SUPFAM" id="SSF159501">
    <property type="entry name" value="EreA/ChaN-like"/>
    <property type="match status" value="1"/>
</dbReference>
<dbReference type="InterPro" id="IPR007314">
    <property type="entry name" value="Cofac_haem-bd_dom"/>
</dbReference>
<evidence type="ECO:0000313" key="4">
    <source>
        <dbReference type="EMBL" id="TFZ06893.1"/>
    </source>
</evidence>
<keyword evidence="1" id="KW-0812">Transmembrane</keyword>
<keyword evidence="5" id="KW-1185">Reference proteome</keyword>
<feature type="signal peptide" evidence="2">
    <location>
        <begin position="1"/>
        <end position="28"/>
    </location>
</feature>
<comment type="caution">
    <text evidence="4">The sequence shown here is derived from an EMBL/GenBank/DDBJ whole genome shotgun (WGS) entry which is preliminary data.</text>
</comment>
<name>A0A4Z0C5L6_9BURK</name>
<proteinExistence type="predicted"/>
<dbReference type="RefSeq" id="WP_135262980.1">
    <property type="nucleotide sequence ID" value="NZ_SMLM01000001.1"/>
</dbReference>
<feature type="transmembrane region" description="Helical" evidence="1">
    <location>
        <begin position="107"/>
        <end position="127"/>
    </location>
</feature>
<dbReference type="Gene3D" id="1.10.8.760">
    <property type="entry name" value="Haem-binding uptake, Tiki superfamily, ChaN, domain 2"/>
    <property type="match status" value="1"/>
</dbReference>
<protein>
    <recommendedName>
        <fullName evidence="3">Haem-binding uptake Tiki superfamily ChaN domain-containing protein</fullName>
    </recommendedName>
</protein>
<sequence length="252" mass="26338">MRTALTAAALAALAAVVNLSGCASGAPAADALSGADVVLLGERHDDAGHQRHHRDIVQSLAARGRLAALAIEMAEQGRSTAGLPRNAEEGEVRAALNWNEDAWPWRAYGPAVMAAVTAGVPVLGANLPRDRMREAMGDASLDDTLDATTLAAQREAIRTGHCDLLPQQQLAPMTRVQIARDRAMAQTLVRAAVPGRSVLLVAGAGHVSPDLGVPRHLPPALAVKPLVLPPSGPAGASAPDYCAELRERMQRR</sequence>
<organism evidence="4 5">
    <name type="scientific">Ramlibacter henchirensis</name>
    <dbReference type="NCBI Taxonomy" id="204072"/>
    <lineage>
        <taxon>Bacteria</taxon>
        <taxon>Pseudomonadati</taxon>
        <taxon>Pseudomonadota</taxon>
        <taxon>Betaproteobacteria</taxon>
        <taxon>Burkholderiales</taxon>
        <taxon>Comamonadaceae</taxon>
        <taxon>Ramlibacter</taxon>
    </lineage>
</organism>
<gene>
    <name evidence="4" type="ORF">EZ313_09820</name>
</gene>
<dbReference type="AlphaFoldDB" id="A0A4Z0C5L6"/>
<dbReference type="Gene3D" id="3.40.50.11550">
    <property type="match status" value="1"/>
</dbReference>
<dbReference type="Pfam" id="PF04187">
    <property type="entry name" value="Cofac_haem_bdg"/>
    <property type="match status" value="1"/>
</dbReference>
<dbReference type="EMBL" id="SMLM01000001">
    <property type="protein sequence ID" value="TFZ06893.1"/>
    <property type="molecule type" value="Genomic_DNA"/>
</dbReference>
<evidence type="ECO:0000256" key="2">
    <source>
        <dbReference type="SAM" id="SignalP"/>
    </source>
</evidence>
<evidence type="ECO:0000256" key="1">
    <source>
        <dbReference type="SAM" id="Phobius"/>
    </source>
</evidence>
<evidence type="ECO:0000259" key="3">
    <source>
        <dbReference type="Pfam" id="PF04187"/>
    </source>
</evidence>
<evidence type="ECO:0000313" key="5">
    <source>
        <dbReference type="Proteomes" id="UP000298180"/>
    </source>
</evidence>
<keyword evidence="2" id="KW-0732">Signal</keyword>
<keyword evidence="1" id="KW-0472">Membrane</keyword>
<dbReference type="OrthoDB" id="9795827at2"/>
<dbReference type="CDD" id="cd14727">
    <property type="entry name" value="ChanN-like"/>
    <property type="match status" value="1"/>
</dbReference>
<dbReference type="Proteomes" id="UP000298180">
    <property type="component" value="Unassembled WGS sequence"/>
</dbReference>
<accession>A0A4Z0C5L6</accession>
<keyword evidence="1" id="KW-1133">Transmembrane helix</keyword>